<dbReference type="InterPro" id="IPR052943">
    <property type="entry name" value="TMTC_O-mannosyl-trnsfr"/>
</dbReference>
<dbReference type="PROSITE" id="PS50005">
    <property type="entry name" value="TPR"/>
    <property type="match status" value="6"/>
</dbReference>
<dbReference type="SUPFAM" id="SSF48452">
    <property type="entry name" value="TPR-like"/>
    <property type="match status" value="2"/>
</dbReference>
<dbReference type="InterPro" id="IPR011990">
    <property type="entry name" value="TPR-like_helical_dom_sf"/>
</dbReference>
<dbReference type="AlphaFoldDB" id="A0A532V2J3"/>
<dbReference type="InterPro" id="IPR019734">
    <property type="entry name" value="TPR_rpt"/>
</dbReference>
<proteinExistence type="predicted"/>
<dbReference type="Proteomes" id="UP000317778">
    <property type="component" value="Unassembled WGS sequence"/>
</dbReference>
<reference evidence="3 4" key="1">
    <citation type="submission" date="2017-06" db="EMBL/GenBank/DDBJ databases">
        <title>Novel microbial phyla capable of carbon fixation and sulfur reduction in deep-sea sediments.</title>
        <authorList>
            <person name="Huang J."/>
            <person name="Baker B."/>
            <person name="Wang Y."/>
        </authorList>
    </citation>
    <scope>NUCLEOTIDE SEQUENCE [LARGE SCALE GENOMIC DNA]</scope>
    <source>
        <strain evidence="3">B3_TA06</strain>
    </source>
</reference>
<evidence type="ECO:0000256" key="1">
    <source>
        <dbReference type="PROSITE-ProRule" id="PRU00339"/>
    </source>
</evidence>
<organism evidence="3 4">
    <name type="scientific">candidate division TA06 bacterium B3_TA06</name>
    <dbReference type="NCBI Taxonomy" id="2012487"/>
    <lineage>
        <taxon>Bacteria</taxon>
        <taxon>Bacteria division TA06</taxon>
    </lineage>
</organism>
<evidence type="ECO:0000313" key="4">
    <source>
        <dbReference type="Proteomes" id="UP000317778"/>
    </source>
</evidence>
<gene>
    <name evidence="3" type="ORF">CEE36_08100</name>
</gene>
<dbReference type="Pfam" id="PF13181">
    <property type="entry name" value="TPR_8"/>
    <property type="match status" value="1"/>
</dbReference>
<dbReference type="Gene3D" id="1.25.40.10">
    <property type="entry name" value="Tetratricopeptide repeat domain"/>
    <property type="match status" value="4"/>
</dbReference>
<evidence type="ECO:0000256" key="2">
    <source>
        <dbReference type="SAM" id="Phobius"/>
    </source>
</evidence>
<feature type="repeat" description="TPR" evidence="1">
    <location>
        <begin position="230"/>
        <end position="263"/>
    </location>
</feature>
<protein>
    <submittedName>
        <fullName evidence="3">Uncharacterized protein</fullName>
    </submittedName>
</protein>
<sequence>MSLRRGLLSLAIVAISLFAVTPSKIAYQFNREGVSLYRAGDLEGAERKFRAAIEAEPNRALYHYHLGGVLKEQGKLKEAEIEFRRTIALDSTHSLAHNSLGLLLRWQHKLDSAKIEYLKAIKFDLTNYEAYCNLGILLEKENKPDSAELMYRKSIEAKPNYAPAQYSLGCIMQDKNHLDSAEIRYRLAIDLDSGCYEAYNALGLLLKWRGELDSAELLYRRAITCNPKSASIHSNLGVVLLEKKNFDGAERAFRTAIDVNSMHPYARSNLAYVLFLKGNFNEAEKEAYKAFENRDEFKTDTLNRNIVIGNLAILSVVNGFAKLRLGDLEQAQEKSERVFDLLEQHEGIFVDTETKHLESGASFLLGCVYLNKRRLNKAIERFEYVLVLNPEDASARYNLGYAYFLKCKWSEAERYTNAAFELRGREYPLAEELLEDIPKYRNLSKKSLESKWWVIPIMVVLSFGCIIGAIKLRGLKWLFFGLLGLFVLLAVLLLLAMVLPITEASFLTFTVKLDESKVEVPTKIPLEPRRIEYSPASIP</sequence>
<dbReference type="EMBL" id="NJBO01000013">
    <property type="protein sequence ID" value="TKJ41405.1"/>
    <property type="molecule type" value="Genomic_DNA"/>
</dbReference>
<feature type="repeat" description="TPR" evidence="1">
    <location>
        <begin position="60"/>
        <end position="93"/>
    </location>
</feature>
<evidence type="ECO:0000313" key="3">
    <source>
        <dbReference type="EMBL" id="TKJ41405.1"/>
    </source>
</evidence>
<feature type="transmembrane region" description="Helical" evidence="2">
    <location>
        <begin position="452"/>
        <end position="470"/>
    </location>
</feature>
<dbReference type="PANTHER" id="PTHR44809">
    <property type="match status" value="1"/>
</dbReference>
<comment type="caution">
    <text evidence="3">The sequence shown here is derived from an EMBL/GenBank/DDBJ whole genome shotgun (WGS) entry which is preliminary data.</text>
</comment>
<feature type="repeat" description="TPR" evidence="1">
    <location>
        <begin position="359"/>
        <end position="392"/>
    </location>
</feature>
<feature type="repeat" description="TPR" evidence="1">
    <location>
        <begin position="26"/>
        <end position="59"/>
    </location>
</feature>
<keyword evidence="1" id="KW-0802">TPR repeat</keyword>
<keyword evidence="2" id="KW-0812">Transmembrane</keyword>
<dbReference type="Pfam" id="PF13374">
    <property type="entry name" value="TPR_10"/>
    <property type="match status" value="1"/>
</dbReference>
<dbReference type="SMART" id="SM00028">
    <property type="entry name" value="TPR"/>
    <property type="match status" value="10"/>
</dbReference>
<keyword evidence="2" id="KW-1133">Transmembrane helix</keyword>
<name>A0A532V2J3_UNCT6</name>
<keyword evidence="2" id="KW-0472">Membrane</keyword>
<feature type="transmembrane region" description="Helical" evidence="2">
    <location>
        <begin position="477"/>
        <end position="499"/>
    </location>
</feature>
<dbReference type="Pfam" id="PF13432">
    <property type="entry name" value="TPR_16"/>
    <property type="match status" value="3"/>
</dbReference>
<feature type="repeat" description="TPR" evidence="1">
    <location>
        <begin position="128"/>
        <end position="161"/>
    </location>
</feature>
<accession>A0A532V2J3</accession>
<dbReference type="PANTHER" id="PTHR44809:SF1">
    <property type="entry name" value="PROTEIN O-MANNOSYL-TRANSFERASE TMTC1"/>
    <property type="match status" value="1"/>
</dbReference>
<feature type="repeat" description="TPR" evidence="1">
    <location>
        <begin position="196"/>
        <end position="229"/>
    </location>
</feature>